<dbReference type="OrthoDB" id="618454at2"/>
<feature type="domain" description="SusD-like N-terminal" evidence="7">
    <location>
        <begin position="100"/>
        <end position="230"/>
    </location>
</feature>
<feature type="domain" description="RagB/SusD" evidence="6">
    <location>
        <begin position="276"/>
        <end position="513"/>
    </location>
</feature>
<comment type="caution">
    <text evidence="8">The sequence shown here is derived from an EMBL/GenBank/DDBJ whole genome shotgun (WGS) entry which is preliminary data.</text>
</comment>
<evidence type="ECO:0000259" key="6">
    <source>
        <dbReference type="Pfam" id="PF07980"/>
    </source>
</evidence>
<dbReference type="PROSITE" id="PS51257">
    <property type="entry name" value="PROKAR_LIPOPROTEIN"/>
    <property type="match status" value="1"/>
</dbReference>
<dbReference type="SUPFAM" id="SSF48452">
    <property type="entry name" value="TPR-like"/>
    <property type="match status" value="1"/>
</dbReference>
<dbReference type="Pfam" id="PF14322">
    <property type="entry name" value="SusD-like_3"/>
    <property type="match status" value="1"/>
</dbReference>
<gene>
    <name evidence="8" type="ORF">B0I27_110120</name>
</gene>
<dbReference type="GO" id="GO:0009279">
    <property type="term" value="C:cell outer membrane"/>
    <property type="evidence" value="ECO:0007669"/>
    <property type="project" value="UniProtKB-SubCell"/>
</dbReference>
<sequence length="513" mass="56668">MRMQRYSILITAALITLSGCSKDFLDINPQGQLVEEQALIDPNAAEQLVGGVYNTLYFGGFGNTTVGFLFQCLNDIASDDTEKGSSPSDFAAGGEIDNFTVTPNNFILNNIWAGHYTAIARVNRAIDILSQSTFEQSVKNRLLGEVRFLRGLYYFNLVRTFGGVPKLIRVPDPSEGNSDEFQTRATQEEIYQVILEDLQFAADNLPLKGATVVGRATKGAAQSYLAKVYMYRKDWPKVLENTTAVINSGSYDLVQDYAAIFRENPVNNEGGNNNIESIFEVQTGVNLGENAVSELYSNGQGPRSRGGWNDLGFGINTPTADLANAYEPNDERRAASIIFINPTVVPRAGGDPANVGTLLWDGFRIPTQDSVENERYNYKAYHSPLRESPQVSNNKDKKPKNIRLMRYADVLLMYAEAQANLGNGGEAQAKLTMVRNRAGLDAAAGTVDNIWRERRVELAMEQDRFFDLVRQGRAGTVLRSKGKPFVDGKHELFPVPQAQRDLSGGRLTQNPGY</sequence>
<dbReference type="RefSeq" id="WP_106294764.1">
    <property type="nucleotide sequence ID" value="NZ_PVTH01000010.1"/>
</dbReference>
<dbReference type="CDD" id="cd08977">
    <property type="entry name" value="SusD"/>
    <property type="match status" value="1"/>
</dbReference>
<dbReference type="Gene3D" id="1.25.40.390">
    <property type="match status" value="1"/>
</dbReference>
<organism evidence="8 9">
    <name type="scientific">Arcticibacter pallidicorallinus</name>
    <dbReference type="NCBI Taxonomy" id="1259464"/>
    <lineage>
        <taxon>Bacteria</taxon>
        <taxon>Pseudomonadati</taxon>
        <taxon>Bacteroidota</taxon>
        <taxon>Sphingobacteriia</taxon>
        <taxon>Sphingobacteriales</taxon>
        <taxon>Sphingobacteriaceae</taxon>
        <taxon>Arcticibacter</taxon>
    </lineage>
</organism>
<evidence type="ECO:0000313" key="9">
    <source>
        <dbReference type="Proteomes" id="UP000238034"/>
    </source>
</evidence>
<dbReference type="InterPro" id="IPR011990">
    <property type="entry name" value="TPR-like_helical_dom_sf"/>
</dbReference>
<name>A0A2T0TW60_9SPHI</name>
<keyword evidence="9" id="KW-1185">Reference proteome</keyword>
<comment type="subcellular location">
    <subcellularLocation>
        <location evidence="1">Cell outer membrane</location>
    </subcellularLocation>
</comment>
<keyword evidence="5" id="KW-0998">Cell outer membrane</keyword>
<dbReference type="Pfam" id="PF07980">
    <property type="entry name" value="SusD_RagB"/>
    <property type="match status" value="1"/>
</dbReference>
<evidence type="ECO:0000313" key="8">
    <source>
        <dbReference type="EMBL" id="PRY49946.1"/>
    </source>
</evidence>
<accession>A0A2T0TW60</accession>
<comment type="similarity">
    <text evidence="2">Belongs to the SusD family.</text>
</comment>
<evidence type="ECO:0000259" key="7">
    <source>
        <dbReference type="Pfam" id="PF14322"/>
    </source>
</evidence>
<dbReference type="Proteomes" id="UP000238034">
    <property type="component" value="Unassembled WGS sequence"/>
</dbReference>
<reference evidence="8 9" key="1">
    <citation type="submission" date="2018-03" db="EMBL/GenBank/DDBJ databases">
        <title>Genomic Encyclopedia of Type Strains, Phase III (KMG-III): the genomes of soil and plant-associated and newly described type strains.</title>
        <authorList>
            <person name="Whitman W."/>
        </authorList>
    </citation>
    <scope>NUCLEOTIDE SEQUENCE [LARGE SCALE GENOMIC DNA]</scope>
    <source>
        <strain evidence="8 9">CGMCC 1.9313</strain>
    </source>
</reference>
<evidence type="ECO:0000256" key="4">
    <source>
        <dbReference type="ARBA" id="ARBA00023136"/>
    </source>
</evidence>
<dbReference type="InterPro" id="IPR012944">
    <property type="entry name" value="SusD_RagB_dom"/>
</dbReference>
<keyword evidence="4" id="KW-0472">Membrane</keyword>
<evidence type="ECO:0000256" key="2">
    <source>
        <dbReference type="ARBA" id="ARBA00006275"/>
    </source>
</evidence>
<dbReference type="InterPro" id="IPR033985">
    <property type="entry name" value="SusD-like_N"/>
</dbReference>
<evidence type="ECO:0000256" key="5">
    <source>
        <dbReference type="ARBA" id="ARBA00023237"/>
    </source>
</evidence>
<dbReference type="AlphaFoldDB" id="A0A2T0TW60"/>
<evidence type="ECO:0000256" key="3">
    <source>
        <dbReference type="ARBA" id="ARBA00022729"/>
    </source>
</evidence>
<protein>
    <submittedName>
        <fullName evidence="8">Putative outer membrane starch-binding protein</fullName>
    </submittedName>
</protein>
<dbReference type="EMBL" id="PVTH01000010">
    <property type="protein sequence ID" value="PRY49946.1"/>
    <property type="molecule type" value="Genomic_DNA"/>
</dbReference>
<evidence type="ECO:0000256" key="1">
    <source>
        <dbReference type="ARBA" id="ARBA00004442"/>
    </source>
</evidence>
<keyword evidence="3" id="KW-0732">Signal</keyword>
<proteinExistence type="inferred from homology"/>